<feature type="domain" description="Multi-ubiquitin" evidence="1">
    <location>
        <begin position="147"/>
        <end position="220"/>
    </location>
</feature>
<evidence type="ECO:0000313" key="3">
    <source>
        <dbReference type="Proteomes" id="UP000441523"/>
    </source>
</evidence>
<dbReference type="InterPro" id="IPR027802">
    <property type="entry name" value="Multi-ubiquitin_dom"/>
</dbReference>
<keyword evidence="3" id="KW-1185">Reference proteome</keyword>
<gene>
    <name evidence="2" type="ORF">F6X51_21430</name>
</gene>
<dbReference type="Pfam" id="PF14452">
    <property type="entry name" value="Multi_ubiq"/>
    <property type="match status" value="1"/>
</dbReference>
<name>A0A6N6ML45_9HYPH</name>
<organism evidence="2 3">
    <name type="scientific">Methylobacterium planeticum</name>
    <dbReference type="NCBI Taxonomy" id="2615211"/>
    <lineage>
        <taxon>Bacteria</taxon>
        <taxon>Pseudomonadati</taxon>
        <taxon>Pseudomonadota</taxon>
        <taxon>Alphaproteobacteria</taxon>
        <taxon>Hyphomicrobiales</taxon>
        <taxon>Methylobacteriaceae</taxon>
        <taxon>Methylobacterium</taxon>
    </lineage>
</organism>
<evidence type="ECO:0000259" key="1">
    <source>
        <dbReference type="Pfam" id="PF14452"/>
    </source>
</evidence>
<protein>
    <recommendedName>
        <fullName evidence="1">Multi-ubiquitin domain-containing protein</fullName>
    </recommendedName>
</protein>
<proteinExistence type="predicted"/>
<dbReference type="Proteomes" id="UP000441523">
    <property type="component" value="Unassembled WGS sequence"/>
</dbReference>
<dbReference type="RefSeq" id="WP_150965717.1">
    <property type="nucleotide sequence ID" value="NZ_VZZJ01000024.1"/>
</dbReference>
<reference evidence="2 3" key="1">
    <citation type="submission" date="2019-09" db="EMBL/GenBank/DDBJ databases">
        <title>YIM 132548 draft genome.</title>
        <authorList>
            <person name="Jiang L."/>
        </authorList>
    </citation>
    <scope>NUCLEOTIDE SEQUENCE [LARGE SCALE GENOMIC DNA]</scope>
    <source>
        <strain evidence="2 3">YIM 132548</strain>
    </source>
</reference>
<comment type="caution">
    <text evidence="2">The sequence shown here is derived from an EMBL/GenBank/DDBJ whole genome shotgun (WGS) entry which is preliminary data.</text>
</comment>
<dbReference type="EMBL" id="VZZJ01000024">
    <property type="protein sequence ID" value="KAB1070739.1"/>
    <property type="molecule type" value="Genomic_DNA"/>
</dbReference>
<evidence type="ECO:0000313" key="2">
    <source>
        <dbReference type="EMBL" id="KAB1070739.1"/>
    </source>
</evidence>
<sequence>MADKTFTYEFEVDGRVHHTHDGILDGRQIRLAADRSPPSGFILIEAKGHATRSVGLEETIHLEPDERSIFRTFEGDRTYSFTVDERGWEWGAATVAEADVRRYGGIDNDHDLILDADRDAVIEQGEAINLSGKEVEQIRTRRKVSQVTIIVNGRERVVQPGRITFEALIALAFEIPPVGQAVSFTVTFRKGDDSHSDGSLTAGQSVQVKNGMVFNVRATDKS</sequence>
<accession>A0A6N6ML45</accession>
<dbReference type="AlphaFoldDB" id="A0A6N6ML45"/>